<reference evidence="2" key="1">
    <citation type="submission" date="2022-11" db="UniProtKB">
        <authorList>
            <consortium name="WormBaseParasite"/>
        </authorList>
    </citation>
    <scope>IDENTIFICATION</scope>
</reference>
<accession>A0A915DKG0</accession>
<name>A0A915DKG0_9BILA</name>
<evidence type="ECO:0000313" key="1">
    <source>
        <dbReference type="Proteomes" id="UP000887574"/>
    </source>
</evidence>
<organism evidence="1 2">
    <name type="scientific">Ditylenchus dipsaci</name>
    <dbReference type="NCBI Taxonomy" id="166011"/>
    <lineage>
        <taxon>Eukaryota</taxon>
        <taxon>Metazoa</taxon>
        <taxon>Ecdysozoa</taxon>
        <taxon>Nematoda</taxon>
        <taxon>Chromadorea</taxon>
        <taxon>Rhabditida</taxon>
        <taxon>Tylenchina</taxon>
        <taxon>Tylenchomorpha</taxon>
        <taxon>Sphaerularioidea</taxon>
        <taxon>Anguinidae</taxon>
        <taxon>Anguininae</taxon>
        <taxon>Ditylenchus</taxon>
    </lineage>
</organism>
<keyword evidence="1" id="KW-1185">Reference proteome</keyword>
<dbReference type="Proteomes" id="UP000887574">
    <property type="component" value="Unplaced"/>
</dbReference>
<protein>
    <submittedName>
        <fullName evidence="2">Uncharacterized protein</fullName>
    </submittedName>
</protein>
<dbReference type="WBParaSite" id="jg20998">
    <property type="protein sequence ID" value="jg20998"/>
    <property type="gene ID" value="jg20998"/>
</dbReference>
<dbReference type="AlphaFoldDB" id="A0A915DKG0"/>
<evidence type="ECO:0000313" key="2">
    <source>
        <dbReference type="WBParaSite" id="jg20998"/>
    </source>
</evidence>
<proteinExistence type="predicted"/>
<sequence>MCGHDTTASAENKIGSLAIATVDKNSQSTVDNFSTVNSKNEPTVDSGIFNQQSADKIVPTVDPMGSIVDANTQEDYDYNGQVEEIRTVNSQVATVNSNIQPIVNSQLSTIDSNIPPSVISPPAVISQPL</sequence>